<feature type="transmembrane region" description="Helical" evidence="1">
    <location>
        <begin position="18"/>
        <end position="37"/>
    </location>
</feature>
<comment type="caution">
    <text evidence="3">The sequence shown here is derived from an EMBL/GenBank/DDBJ whole genome shotgun (WGS) entry which is preliminary data.</text>
</comment>
<protein>
    <submittedName>
        <fullName evidence="3">Tripartite tricarboxylate transporter permease</fullName>
    </submittedName>
</protein>
<feature type="transmembrane region" description="Helical" evidence="1">
    <location>
        <begin position="430"/>
        <end position="447"/>
    </location>
</feature>
<feature type="transmembrane region" description="Helical" evidence="1">
    <location>
        <begin position="351"/>
        <end position="373"/>
    </location>
</feature>
<evidence type="ECO:0000313" key="4">
    <source>
        <dbReference type="Proteomes" id="UP001596455"/>
    </source>
</evidence>
<reference evidence="4" key="1">
    <citation type="journal article" date="2019" name="Int. J. Syst. Evol. Microbiol.">
        <title>The Global Catalogue of Microorganisms (GCM) 10K type strain sequencing project: providing services to taxonomists for standard genome sequencing and annotation.</title>
        <authorList>
            <consortium name="The Broad Institute Genomics Platform"/>
            <consortium name="The Broad Institute Genome Sequencing Center for Infectious Disease"/>
            <person name="Wu L."/>
            <person name="Ma J."/>
        </authorList>
    </citation>
    <scope>NUCLEOTIDE SEQUENCE [LARGE SCALE GENOMIC DNA]</scope>
    <source>
        <strain evidence="4">JCM 1490</strain>
    </source>
</reference>
<dbReference type="PANTHER" id="PTHR35342">
    <property type="entry name" value="TRICARBOXYLIC TRANSPORT PROTEIN"/>
    <property type="match status" value="1"/>
</dbReference>
<keyword evidence="1" id="KW-0812">Transmembrane</keyword>
<feature type="transmembrane region" description="Helical" evidence="1">
    <location>
        <begin position="198"/>
        <end position="218"/>
    </location>
</feature>
<evidence type="ECO:0000259" key="2">
    <source>
        <dbReference type="Pfam" id="PF01970"/>
    </source>
</evidence>
<feature type="transmembrane region" description="Helical" evidence="1">
    <location>
        <begin position="43"/>
        <end position="67"/>
    </location>
</feature>
<keyword evidence="1" id="KW-1133">Transmembrane helix</keyword>
<feature type="transmembrane region" description="Helical" evidence="1">
    <location>
        <begin position="467"/>
        <end position="484"/>
    </location>
</feature>
<dbReference type="Proteomes" id="UP001596455">
    <property type="component" value="Unassembled WGS sequence"/>
</dbReference>
<evidence type="ECO:0000256" key="1">
    <source>
        <dbReference type="SAM" id="Phobius"/>
    </source>
</evidence>
<feature type="domain" description="DUF112" evidence="2">
    <location>
        <begin position="18"/>
        <end position="435"/>
    </location>
</feature>
<dbReference type="InterPro" id="IPR002823">
    <property type="entry name" value="DUF112_TM"/>
</dbReference>
<sequence length="510" mass="52866">MIENLQLGLETALSAQNLLWCFVGVLAGTVIGMLPGLGSATGVAILLPVTLSMEPVTALIMLAGIYYGSQYGASTSSILLATPGDSSSVVLTLDGYRMARRGRAGAALAIAAIASFVASILTLVALLVVAQPIADIALRFGPPEMLAIIILGLSTIVTFAGQNVLRGIMMAAVGLLASMVGIAAGFPVARFTFGSVNLLGGLEFVAVMIGLFAVAEVVHQIHRGGEKPIRAGFRDLVLNRTELGRTFAPALRGSGLGFGLGVLPGAGATLASFMSYGLEGQVGRHRKELGSGAVEGVAGPEAANNAAANASFIPTLTLGVPGSGTTAILLGAFVIFGLQPGPLLFEQHPDLVWGLLVSFFVGNLILLVLNLPLAPVFAQVLRVPYSYLYPLILLLGFVGAYAIGNNTFALWVVLVAGVVGYFMKRFDFPAAPFVLGLVLGPLMERALDQTSSMGRGDLTILVDRPLSATILGAAVLAFVLPPVLREIRSRRRRTAARAEEAVDADGGAHV</sequence>
<feature type="transmembrane region" description="Helical" evidence="1">
    <location>
        <begin position="145"/>
        <end position="161"/>
    </location>
</feature>
<dbReference type="EMBL" id="JBHTCQ010000001">
    <property type="protein sequence ID" value="MFC7404192.1"/>
    <property type="molecule type" value="Genomic_DNA"/>
</dbReference>
<name>A0ABW2Q5H1_9MICO</name>
<gene>
    <name evidence="3" type="ORF">ACFQQL_03640</name>
</gene>
<proteinExistence type="predicted"/>
<feature type="transmembrane region" description="Helical" evidence="1">
    <location>
        <begin position="318"/>
        <end position="339"/>
    </location>
</feature>
<feature type="transmembrane region" description="Helical" evidence="1">
    <location>
        <begin position="168"/>
        <end position="186"/>
    </location>
</feature>
<accession>A0ABW2Q5H1</accession>
<dbReference type="RefSeq" id="WP_382391349.1">
    <property type="nucleotide sequence ID" value="NZ_JBHTCQ010000001.1"/>
</dbReference>
<evidence type="ECO:0000313" key="3">
    <source>
        <dbReference type="EMBL" id="MFC7404192.1"/>
    </source>
</evidence>
<organism evidence="3 4">
    <name type="scientific">Georgenia alba</name>
    <dbReference type="NCBI Taxonomy" id="2233858"/>
    <lineage>
        <taxon>Bacteria</taxon>
        <taxon>Bacillati</taxon>
        <taxon>Actinomycetota</taxon>
        <taxon>Actinomycetes</taxon>
        <taxon>Micrococcales</taxon>
        <taxon>Bogoriellaceae</taxon>
        <taxon>Georgenia</taxon>
    </lineage>
</organism>
<dbReference type="Pfam" id="PF01970">
    <property type="entry name" value="TctA"/>
    <property type="match status" value="1"/>
</dbReference>
<dbReference type="PANTHER" id="PTHR35342:SF5">
    <property type="entry name" value="TRICARBOXYLIC TRANSPORT PROTEIN"/>
    <property type="match status" value="1"/>
</dbReference>
<keyword evidence="4" id="KW-1185">Reference proteome</keyword>
<keyword evidence="1" id="KW-0472">Membrane</keyword>
<feature type="transmembrane region" description="Helical" evidence="1">
    <location>
        <begin position="106"/>
        <end position="133"/>
    </location>
</feature>